<dbReference type="Proteomes" id="UP001241110">
    <property type="component" value="Unassembled WGS sequence"/>
</dbReference>
<dbReference type="AlphaFoldDB" id="A0AAE3UBW6"/>
<comment type="cofactor">
    <cofactor evidence="1 5 6">
        <name>pyridoxal 5'-phosphate</name>
        <dbReference type="ChEBI" id="CHEBI:597326"/>
    </cofactor>
</comment>
<dbReference type="PROSITE" id="PS00392">
    <property type="entry name" value="DDC_GAD_HDC_YDC"/>
    <property type="match status" value="1"/>
</dbReference>
<dbReference type="GO" id="GO:0008483">
    <property type="term" value="F:transaminase activity"/>
    <property type="evidence" value="ECO:0007669"/>
    <property type="project" value="UniProtKB-KW"/>
</dbReference>
<keyword evidence="4 6" id="KW-0456">Lyase</keyword>
<dbReference type="InterPro" id="IPR015421">
    <property type="entry name" value="PyrdxlP-dep_Trfase_major"/>
</dbReference>
<keyword evidence="7" id="KW-0032">Aminotransferase</keyword>
<sequence>MNSSCDYFYRTTVQKPSGSGIFTLYYQRAMQTPLSLLQDIIESYQNQIFPHPIAPHITTRQLEKQLHPYDFQEPIELATLTTQVSNLLKEGNLHVPHPGYFGLYNPATTQASIIADALVALYNPQLAVHSHSPAANAIEKHVLDFMAQHIGYSGDYYSCFTSGGSEANHMGLLAALAHRYPAYVEEGVWALEKRPVVYISAAGHNSFDKVVKNTGLGSNTLRKIPLDKSLKISLFHLEEQIQKDILAGYHPAVLIGTAGTTGSGTIDPLPHLVKLAEKYDLWFHVDAAWAGAAVLSEKLKSYLNGIEQADSITIDAHKWLSTSMGAGMFFTKHSTAVQTAFNIPAAYMPSHLQTEPYATSLQWSRRFIGLKLFMVLAEKGQNAIATQMEYQCQLAEYMKEKLMASGWLIINDSPVAVLNFTHPAILSGSISTDKMQKQVEQEGNFWLSTIPIAEYGKVLRVGVTSLHSREEHIDQLMDRLNQFVNS</sequence>
<protein>
    <submittedName>
        <fullName evidence="7">Aminotransferase class V-fold PLP-dependent enzyme</fullName>
    </submittedName>
</protein>
<evidence type="ECO:0000256" key="3">
    <source>
        <dbReference type="ARBA" id="ARBA00022898"/>
    </source>
</evidence>
<evidence type="ECO:0000256" key="6">
    <source>
        <dbReference type="RuleBase" id="RU000382"/>
    </source>
</evidence>
<proteinExistence type="inferred from homology"/>
<gene>
    <name evidence="7" type="ORF">QNI16_37210</name>
</gene>
<dbReference type="RefSeq" id="WP_313989580.1">
    <property type="nucleotide sequence ID" value="NZ_JASJOS010000030.1"/>
</dbReference>
<dbReference type="GO" id="GO:0019752">
    <property type="term" value="P:carboxylic acid metabolic process"/>
    <property type="evidence" value="ECO:0007669"/>
    <property type="project" value="InterPro"/>
</dbReference>
<evidence type="ECO:0000256" key="1">
    <source>
        <dbReference type="ARBA" id="ARBA00001933"/>
    </source>
</evidence>
<reference evidence="7" key="1">
    <citation type="submission" date="2023-05" db="EMBL/GenBank/DDBJ databases">
        <authorList>
            <person name="Zhang X."/>
        </authorList>
    </citation>
    <scope>NUCLEOTIDE SEQUENCE</scope>
    <source>
        <strain evidence="7">YF14B1</strain>
    </source>
</reference>
<dbReference type="Pfam" id="PF00282">
    <property type="entry name" value="Pyridoxal_deC"/>
    <property type="match status" value="1"/>
</dbReference>
<evidence type="ECO:0000313" key="7">
    <source>
        <dbReference type="EMBL" id="MDJ1486182.1"/>
    </source>
</evidence>
<dbReference type="InterPro" id="IPR021115">
    <property type="entry name" value="Pyridoxal-P_BS"/>
</dbReference>
<accession>A0AAE3UBW6</accession>
<comment type="similarity">
    <text evidence="6">Belongs to the group II decarboxylase family.</text>
</comment>
<dbReference type="SUPFAM" id="SSF53383">
    <property type="entry name" value="PLP-dependent transferases"/>
    <property type="match status" value="1"/>
</dbReference>
<keyword evidence="2" id="KW-0210">Decarboxylase</keyword>
<dbReference type="EMBL" id="JASJOS010000030">
    <property type="protein sequence ID" value="MDJ1486182.1"/>
    <property type="molecule type" value="Genomic_DNA"/>
</dbReference>
<dbReference type="InterPro" id="IPR010977">
    <property type="entry name" value="Aromatic_deC"/>
</dbReference>
<evidence type="ECO:0000256" key="5">
    <source>
        <dbReference type="PIRSR" id="PIRSR602129-50"/>
    </source>
</evidence>
<dbReference type="PANTHER" id="PTHR11999:SF70">
    <property type="entry name" value="MIP05841P"/>
    <property type="match status" value="1"/>
</dbReference>
<evidence type="ECO:0000256" key="2">
    <source>
        <dbReference type="ARBA" id="ARBA00022793"/>
    </source>
</evidence>
<feature type="modified residue" description="N6-(pyridoxal phosphate)lysine" evidence="5">
    <location>
        <position position="318"/>
    </location>
</feature>
<name>A0AAE3UBW6_9BACT</name>
<dbReference type="Gene3D" id="3.90.1150.170">
    <property type="match status" value="1"/>
</dbReference>
<dbReference type="GO" id="GO:0030170">
    <property type="term" value="F:pyridoxal phosphate binding"/>
    <property type="evidence" value="ECO:0007669"/>
    <property type="project" value="InterPro"/>
</dbReference>
<dbReference type="GO" id="GO:0016831">
    <property type="term" value="F:carboxy-lyase activity"/>
    <property type="evidence" value="ECO:0007669"/>
    <property type="project" value="UniProtKB-KW"/>
</dbReference>
<dbReference type="PANTHER" id="PTHR11999">
    <property type="entry name" value="GROUP II PYRIDOXAL-5-PHOSPHATE DECARBOXYLASE"/>
    <property type="match status" value="1"/>
</dbReference>
<dbReference type="InterPro" id="IPR002129">
    <property type="entry name" value="PyrdxlP-dep_de-COase"/>
</dbReference>
<evidence type="ECO:0000313" key="8">
    <source>
        <dbReference type="Proteomes" id="UP001241110"/>
    </source>
</evidence>
<keyword evidence="3 5" id="KW-0663">Pyridoxal phosphate</keyword>
<keyword evidence="7" id="KW-0808">Transferase</keyword>
<comment type="caution">
    <text evidence="7">The sequence shown here is derived from an EMBL/GenBank/DDBJ whole genome shotgun (WGS) entry which is preliminary data.</text>
</comment>
<organism evidence="7 8">
    <name type="scientific">Xanthocytophaga flava</name>
    <dbReference type="NCBI Taxonomy" id="3048013"/>
    <lineage>
        <taxon>Bacteria</taxon>
        <taxon>Pseudomonadati</taxon>
        <taxon>Bacteroidota</taxon>
        <taxon>Cytophagia</taxon>
        <taxon>Cytophagales</taxon>
        <taxon>Rhodocytophagaceae</taxon>
        <taxon>Xanthocytophaga</taxon>
    </lineage>
</organism>
<dbReference type="Gene3D" id="3.40.640.10">
    <property type="entry name" value="Type I PLP-dependent aspartate aminotransferase-like (Major domain)"/>
    <property type="match status" value="1"/>
</dbReference>
<evidence type="ECO:0000256" key="4">
    <source>
        <dbReference type="ARBA" id="ARBA00023239"/>
    </source>
</evidence>
<dbReference type="InterPro" id="IPR015424">
    <property type="entry name" value="PyrdxlP-dep_Trfase"/>
</dbReference>